<gene>
    <name evidence="3" type="ORF">POF50_008845</name>
</gene>
<accession>A0AA90JWU9</accession>
<comment type="caution">
    <text evidence="3">The sequence shown here is derived from an EMBL/GenBank/DDBJ whole genome shotgun (WGS) entry which is preliminary data.</text>
</comment>
<evidence type="ECO:0000256" key="1">
    <source>
        <dbReference type="SAM" id="MobiDB-lite"/>
    </source>
</evidence>
<feature type="compositionally biased region" description="Low complexity" evidence="1">
    <location>
        <begin position="60"/>
        <end position="99"/>
    </location>
</feature>
<keyword evidence="2" id="KW-0812">Transmembrane</keyword>
<feature type="compositionally biased region" description="Basic and acidic residues" evidence="1">
    <location>
        <begin position="1"/>
        <end position="10"/>
    </location>
</feature>
<dbReference type="AlphaFoldDB" id="A0AA90JWU9"/>
<feature type="region of interest" description="Disordered" evidence="1">
    <location>
        <begin position="1"/>
        <end position="34"/>
    </location>
</feature>
<sequence length="277" mass="27861">MPTHPSHHDPGNGPTGTTRTRLPEGGYATPRRPPARVSRTLVTVVGIVVLLIAALAFATRGTGSGGPSSSSGTPPTGTAPHAAPTTPTGTHPVPGTTSGIPTGYPHTSQGAQSAAANYAVALGGDGMFTAGRRHEIVAATYAPAAVATTQQELDKAYTGNMLSALGLRPDGSAPSGLVFVSRTVPVGTKATAYSSDNATVQVWCTSLSGLAGTGSTKPVSESWLTITERLAWVGKDWKIASSSQAQGPAPISTDQQAAGADQIAGAVNGYGGFTYAR</sequence>
<organism evidence="3">
    <name type="scientific">Streptantibioticus silvisoli</name>
    <dbReference type="NCBI Taxonomy" id="2705255"/>
    <lineage>
        <taxon>Bacteria</taxon>
        <taxon>Bacillati</taxon>
        <taxon>Actinomycetota</taxon>
        <taxon>Actinomycetes</taxon>
        <taxon>Kitasatosporales</taxon>
        <taxon>Streptomycetaceae</taxon>
        <taxon>Streptantibioticus</taxon>
    </lineage>
</organism>
<dbReference type="EMBL" id="JABXJJ020000010">
    <property type="protein sequence ID" value="MDI5969446.1"/>
    <property type="molecule type" value="Genomic_DNA"/>
</dbReference>
<proteinExistence type="predicted"/>
<evidence type="ECO:0000256" key="2">
    <source>
        <dbReference type="SAM" id="Phobius"/>
    </source>
</evidence>
<keyword evidence="2" id="KW-1133">Transmembrane helix</keyword>
<feature type="compositionally biased region" description="Low complexity" evidence="1">
    <location>
        <begin position="11"/>
        <end position="26"/>
    </location>
</feature>
<feature type="region of interest" description="Disordered" evidence="1">
    <location>
        <begin position="60"/>
        <end position="109"/>
    </location>
</feature>
<reference evidence="3" key="1">
    <citation type="submission" date="2023-05" db="EMBL/GenBank/DDBJ databases">
        <title>Streptantibioticus silvisoli sp. nov., acidotolerant actinomycetes 1 from pine litter.</title>
        <authorList>
            <person name="Swiecimska M."/>
            <person name="Golinska P."/>
            <person name="Sangal V."/>
            <person name="Wachnowicz B."/>
            <person name="Goodfellow M."/>
        </authorList>
    </citation>
    <scope>NUCLEOTIDE SEQUENCE</scope>
    <source>
        <strain evidence="3">SL13</strain>
    </source>
</reference>
<feature type="transmembrane region" description="Helical" evidence="2">
    <location>
        <begin position="40"/>
        <end position="58"/>
    </location>
</feature>
<keyword evidence="2" id="KW-0472">Membrane</keyword>
<name>A0AA90JWU9_9ACTN</name>
<protein>
    <submittedName>
        <fullName evidence="3">Uncharacterized protein</fullName>
    </submittedName>
</protein>
<evidence type="ECO:0000313" key="3">
    <source>
        <dbReference type="EMBL" id="MDI5969446.1"/>
    </source>
</evidence>
<dbReference type="RefSeq" id="WP_282698600.1">
    <property type="nucleotide sequence ID" value="NZ_JABXJJ020000010.1"/>
</dbReference>